<feature type="compositionally biased region" description="Pro residues" evidence="7">
    <location>
        <begin position="325"/>
        <end position="339"/>
    </location>
</feature>
<protein>
    <recommendedName>
        <fullName evidence="11">Aquaporin</fullName>
    </recommendedName>
</protein>
<sequence length="346" mass="36177">MVNTVSSLRRRRLLAGVLDEFLLVTVTLFVAVTVVRWLRDPGSALYVADLNVALAVIGVLSGAVLTALILTLPGRRSGGHINPAVTVSLWLMGAFPGRSVVAYVLAQFAGSAAGTGLARLAWGRTVALPSVDYAAIAPAPTWQPAAVFLAEASSMMVIIFAVGFVARPRCARLLPYVIGLSVALVIALLGPRSGGSINPARQFGPATLAGQTTDLWIYLVAPILGAVLGAWPHRHLNRRRLPTRAVRSAAGGEGAVAVMVALADVQAEEDARLVGVDHRAPTCVDAEGPATARPGTMPGHSRAAGLHNVDARERPRHRGRRGQRPSPPEPVPLATPPEQPATGRSG</sequence>
<accession>A0A499VEG0</accession>
<organism evidence="9 10">
    <name type="scientific">Streptomyces antimycoticus</name>
    <dbReference type="NCBI Taxonomy" id="68175"/>
    <lineage>
        <taxon>Bacteria</taxon>
        <taxon>Bacillati</taxon>
        <taxon>Actinomycetota</taxon>
        <taxon>Actinomycetes</taxon>
        <taxon>Kitasatosporales</taxon>
        <taxon>Streptomycetaceae</taxon>
        <taxon>Streptomyces</taxon>
        <taxon>Streptomyces violaceusniger group</taxon>
    </lineage>
</organism>
<feature type="transmembrane region" description="Helical" evidence="8">
    <location>
        <begin position="215"/>
        <end position="231"/>
    </location>
</feature>
<feature type="transmembrane region" description="Helical" evidence="8">
    <location>
        <begin position="50"/>
        <end position="72"/>
    </location>
</feature>
<feature type="transmembrane region" description="Helical" evidence="8">
    <location>
        <begin position="173"/>
        <end position="190"/>
    </location>
</feature>
<dbReference type="Proteomes" id="UP000463951">
    <property type="component" value="Chromosome"/>
</dbReference>
<feature type="transmembrane region" description="Helical" evidence="8">
    <location>
        <begin position="142"/>
        <end position="166"/>
    </location>
</feature>
<dbReference type="GO" id="GO:0015267">
    <property type="term" value="F:channel activity"/>
    <property type="evidence" value="ECO:0007669"/>
    <property type="project" value="InterPro"/>
</dbReference>
<evidence type="ECO:0000256" key="5">
    <source>
        <dbReference type="ARBA" id="ARBA00023136"/>
    </source>
</evidence>
<dbReference type="GO" id="GO:0016020">
    <property type="term" value="C:membrane"/>
    <property type="evidence" value="ECO:0007669"/>
    <property type="project" value="UniProtKB-SubCell"/>
</dbReference>
<comment type="subcellular location">
    <subcellularLocation>
        <location evidence="1">Membrane</location>
        <topology evidence="1">Multi-pass membrane protein</topology>
    </subcellularLocation>
</comment>
<name>A0A499VEG0_9ACTN</name>
<keyword evidence="3 6" id="KW-0812">Transmembrane</keyword>
<dbReference type="Gene3D" id="1.20.1080.10">
    <property type="entry name" value="Glycerol uptake facilitator protein"/>
    <property type="match status" value="1"/>
</dbReference>
<evidence type="ECO:0000256" key="2">
    <source>
        <dbReference type="ARBA" id="ARBA00022448"/>
    </source>
</evidence>
<comment type="similarity">
    <text evidence="6">Belongs to the MIP/aquaporin (TC 1.A.8) family.</text>
</comment>
<dbReference type="InterPro" id="IPR022357">
    <property type="entry name" value="MIP_CS"/>
</dbReference>
<evidence type="ECO:0000313" key="10">
    <source>
        <dbReference type="Proteomes" id="UP000463951"/>
    </source>
</evidence>
<dbReference type="Pfam" id="PF00230">
    <property type="entry name" value="MIP"/>
    <property type="match status" value="1"/>
</dbReference>
<reference evidence="9 10" key="1">
    <citation type="journal article" date="2020" name="Int. J. Syst. Evol. Microbiol.">
        <title>Reclassification of Streptomyces castelarensis and Streptomyces sporoclivatus as later heterotypic synonyms of Streptomyces antimycoticus.</title>
        <authorList>
            <person name="Komaki H."/>
            <person name="Tamura T."/>
        </authorList>
    </citation>
    <scope>NUCLEOTIDE SEQUENCE [LARGE SCALE GENOMIC DNA]</scope>
    <source>
        <strain evidence="9 10">NBRC 100767</strain>
    </source>
</reference>
<keyword evidence="5 8" id="KW-0472">Membrane</keyword>
<feature type="transmembrane region" description="Helical" evidence="8">
    <location>
        <begin position="21"/>
        <end position="38"/>
    </location>
</feature>
<dbReference type="InterPro" id="IPR000425">
    <property type="entry name" value="MIP"/>
</dbReference>
<dbReference type="EMBL" id="AP019620">
    <property type="protein sequence ID" value="BBJ47329.1"/>
    <property type="molecule type" value="Genomic_DNA"/>
</dbReference>
<feature type="region of interest" description="Disordered" evidence="7">
    <location>
        <begin position="283"/>
        <end position="346"/>
    </location>
</feature>
<evidence type="ECO:0000313" key="9">
    <source>
        <dbReference type="EMBL" id="BBJ47329.1"/>
    </source>
</evidence>
<evidence type="ECO:0000256" key="3">
    <source>
        <dbReference type="ARBA" id="ARBA00022692"/>
    </source>
</evidence>
<dbReference type="AlphaFoldDB" id="A0A499VEG0"/>
<feature type="transmembrane region" description="Helical" evidence="8">
    <location>
        <begin position="100"/>
        <end position="122"/>
    </location>
</feature>
<evidence type="ECO:0000256" key="7">
    <source>
        <dbReference type="SAM" id="MobiDB-lite"/>
    </source>
</evidence>
<dbReference type="PROSITE" id="PS00221">
    <property type="entry name" value="MIP"/>
    <property type="match status" value="1"/>
</dbReference>
<evidence type="ECO:0000256" key="4">
    <source>
        <dbReference type="ARBA" id="ARBA00022989"/>
    </source>
</evidence>
<evidence type="ECO:0008006" key="11">
    <source>
        <dbReference type="Google" id="ProtNLM"/>
    </source>
</evidence>
<keyword evidence="2 6" id="KW-0813">Transport</keyword>
<gene>
    <name evidence="9" type="ORF">SSPO_100470</name>
</gene>
<evidence type="ECO:0000256" key="1">
    <source>
        <dbReference type="ARBA" id="ARBA00004141"/>
    </source>
</evidence>
<keyword evidence="4 8" id="KW-1133">Transmembrane helix</keyword>
<evidence type="ECO:0000256" key="8">
    <source>
        <dbReference type="SAM" id="Phobius"/>
    </source>
</evidence>
<evidence type="ECO:0000256" key="6">
    <source>
        <dbReference type="RuleBase" id="RU000477"/>
    </source>
</evidence>
<dbReference type="PRINTS" id="PR00783">
    <property type="entry name" value="MINTRINSICP"/>
</dbReference>
<dbReference type="InterPro" id="IPR023271">
    <property type="entry name" value="Aquaporin-like"/>
</dbReference>
<feature type="compositionally biased region" description="Basic residues" evidence="7">
    <location>
        <begin position="314"/>
        <end position="323"/>
    </location>
</feature>
<proteinExistence type="inferred from homology"/>
<dbReference type="PANTHER" id="PTHR45724:SF13">
    <property type="entry name" value="AQUAPORIN NIP1-1-RELATED"/>
    <property type="match status" value="1"/>
</dbReference>
<dbReference type="SUPFAM" id="SSF81338">
    <property type="entry name" value="Aquaporin-like"/>
    <property type="match status" value="1"/>
</dbReference>
<dbReference type="InterPro" id="IPR034294">
    <property type="entry name" value="Aquaporin_transptr"/>
</dbReference>
<dbReference type="PANTHER" id="PTHR45724">
    <property type="entry name" value="AQUAPORIN NIP2-1"/>
    <property type="match status" value="1"/>
</dbReference>